<keyword evidence="3" id="KW-0645">Protease</keyword>
<gene>
    <name evidence="2" type="ORF">Lqua_2418</name>
    <name evidence="3" type="ORF">NCTC12376_02741</name>
</gene>
<accession>A0A378KWG4</accession>
<reference evidence="3 5" key="2">
    <citation type="submission" date="2018-06" db="EMBL/GenBank/DDBJ databases">
        <authorList>
            <consortium name="Pathogen Informatics"/>
            <person name="Doyle S."/>
        </authorList>
    </citation>
    <scope>NUCLEOTIDE SEQUENCE [LARGE SCALE GENOMIC DNA]</scope>
    <source>
        <strain evidence="3 5">NCTC12376</strain>
    </source>
</reference>
<keyword evidence="1" id="KW-0175">Coiled coil</keyword>
<reference evidence="2 4" key="1">
    <citation type="submission" date="2015-11" db="EMBL/GenBank/DDBJ databases">
        <title>Genomic analysis of 38 Legionella species identifies large and diverse effector repertoires.</title>
        <authorList>
            <person name="Burstein D."/>
            <person name="Amaro F."/>
            <person name="Zusman T."/>
            <person name="Lifshitz Z."/>
            <person name="Cohen O."/>
            <person name="Gilbert J.A."/>
            <person name="Pupko T."/>
            <person name="Shuman H.A."/>
            <person name="Segal G."/>
        </authorList>
    </citation>
    <scope>NUCLEOTIDE SEQUENCE [LARGE SCALE GENOMIC DNA]</scope>
    <source>
        <strain evidence="2 4">ATCC 49507</strain>
    </source>
</reference>
<keyword evidence="3" id="KW-0378">Hydrolase</keyword>
<dbReference type="AlphaFoldDB" id="A0A378KWG4"/>
<dbReference type="Proteomes" id="UP000054639">
    <property type="component" value="Unassembled WGS sequence"/>
</dbReference>
<dbReference type="GO" id="GO:0006508">
    <property type="term" value="P:proteolysis"/>
    <property type="evidence" value="ECO:0007669"/>
    <property type="project" value="UniProtKB-KW"/>
</dbReference>
<name>A0A378KWG4_9GAMM</name>
<evidence type="ECO:0000313" key="2">
    <source>
        <dbReference type="EMBL" id="KTD46315.1"/>
    </source>
</evidence>
<dbReference type="InterPro" id="IPR000169">
    <property type="entry name" value="Pept_cys_AS"/>
</dbReference>
<feature type="coiled-coil region" evidence="1">
    <location>
        <begin position="451"/>
        <end position="478"/>
    </location>
</feature>
<keyword evidence="4" id="KW-1185">Reference proteome</keyword>
<evidence type="ECO:0000313" key="3">
    <source>
        <dbReference type="EMBL" id="STY18915.1"/>
    </source>
</evidence>
<dbReference type="GO" id="GO:0008233">
    <property type="term" value="F:peptidase activity"/>
    <property type="evidence" value="ECO:0007669"/>
    <property type="project" value="UniProtKB-KW"/>
</dbReference>
<dbReference type="RefSeq" id="WP_058474564.1">
    <property type="nucleotide sequence ID" value="NZ_CAAAIL010000001.1"/>
</dbReference>
<dbReference type="EMBL" id="LNYR01000034">
    <property type="protein sequence ID" value="KTD46315.1"/>
    <property type="molecule type" value="Genomic_DNA"/>
</dbReference>
<organism evidence="3 5">
    <name type="scientific">Legionella quateirensis</name>
    <dbReference type="NCBI Taxonomy" id="45072"/>
    <lineage>
        <taxon>Bacteria</taxon>
        <taxon>Pseudomonadati</taxon>
        <taxon>Pseudomonadota</taxon>
        <taxon>Gammaproteobacteria</taxon>
        <taxon>Legionellales</taxon>
        <taxon>Legionellaceae</taxon>
        <taxon>Legionella</taxon>
    </lineage>
</organism>
<sequence length="584" mass="66529">MTTPLFPPNDGPITIHQGRGGDCYLLAAVDCLLSTGPEGYAALKSLFVERVGGVEVRIKRTDQSALLQLDKIPGKFIYYYDPKTNQDVFFLDYNRLNQIDLTPEGVKSNSLAIKILERLSSYYYLNPGWNPHDPAASIMAHNMPYRHVGCETAFVAKLLGIHSQDYSNIYDIVKLKAIRPNEPVYVVLDWGDVDVYGQRHGSHALRIDKIIPNAMSPGGYDVVLVNPWNNEKLEYCSLLDLIQRRSRFATFSSNPYHLDITRTLLGLHENIGKTIYTHPHLLHMLFKIREGNGSLPPNVIVNCVNLYEQMPHFPVVFNSLSIEKQGRVFSCILDYNGNKQAFLNSLRLADPSLDSHIFELKYGQVDHDQGIVSKMSVDEAQRAIIECAKEIAAFPVSFKDDIFHENVESHLQKMNKDLLEFVSHSKKLDQAKQVLGFPVGQDPQVILEAINKKKQTIKESAQSRLDELQKEEVESRIQEINDIKVSFGAHLKDPVDVQIHRLELELKLMTLRHRRSWFNIRPLIQEVCDNCQMRIDLEAERALRGMERNSSALARFGTFPAAKTDADVSTQDELDISEMWRYPK</sequence>
<proteinExistence type="predicted"/>
<evidence type="ECO:0000313" key="5">
    <source>
        <dbReference type="Proteomes" id="UP000254230"/>
    </source>
</evidence>
<dbReference type="EMBL" id="UGOW01000001">
    <property type="protein sequence ID" value="STY18915.1"/>
    <property type="molecule type" value="Genomic_DNA"/>
</dbReference>
<evidence type="ECO:0000313" key="4">
    <source>
        <dbReference type="Proteomes" id="UP000054639"/>
    </source>
</evidence>
<dbReference type="OrthoDB" id="5635787at2"/>
<dbReference type="PROSITE" id="PS00139">
    <property type="entry name" value="THIOL_PROTEASE_CYS"/>
    <property type="match status" value="1"/>
</dbReference>
<protein>
    <submittedName>
        <fullName evidence="3">Thiol protease</fullName>
    </submittedName>
</protein>
<dbReference type="Proteomes" id="UP000254230">
    <property type="component" value="Unassembled WGS sequence"/>
</dbReference>
<evidence type="ECO:0000256" key="1">
    <source>
        <dbReference type="SAM" id="Coils"/>
    </source>
</evidence>